<accession>A0ABQ5YBU9</accession>
<comment type="function">
    <text evidence="1 9">This protein is a component of the acetyl coenzyme A carboxylase complex; first, biotin carboxylase catalyzes the carboxylation of the carrier protein and then the transcarboxylase transfers the carboxyl group to form malonyl-CoA.</text>
</comment>
<evidence type="ECO:0000256" key="6">
    <source>
        <dbReference type="ARBA" id="ARBA00023098"/>
    </source>
</evidence>
<dbReference type="PROSITE" id="PS00188">
    <property type="entry name" value="BIOTIN"/>
    <property type="match status" value="1"/>
</dbReference>
<dbReference type="Proteomes" id="UP001156706">
    <property type="component" value="Unassembled WGS sequence"/>
</dbReference>
<reference evidence="12" key="1">
    <citation type="journal article" date="2019" name="Int. J. Syst. Evol. Microbiol.">
        <title>The Global Catalogue of Microorganisms (GCM) 10K type strain sequencing project: providing services to taxonomists for standard genome sequencing and annotation.</title>
        <authorList>
            <consortium name="The Broad Institute Genomics Platform"/>
            <consortium name="The Broad Institute Genome Sequencing Center for Infectious Disease"/>
            <person name="Wu L."/>
            <person name="Ma J."/>
        </authorList>
    </citation>
    <scope>NUCLEOTIDE SEQUENCE [LARGE SCALE GENOMIC DNA]</scope>
    <source>
        <strain evidence="12">NBRC 110044</strain>
    </source>
</reference>
<keyword evidence="7 9" id="KW-0275">Fatty acid biosynthesis</keyword>
<keyword evidence="12" id="KW-1185">Reference proteome</keyword>
<dbReference type="Pfam" id="PF00364">
    <property type="entry name" value="Biotin_lipoyl"/>
    <property type="match status" value="1"/>
</dbReference>
<keyword evidence="5 9" id="KW-0276">Fatty acid metabolism</keyword>
<evidence type="ECO:0000256" key="1">
    <source>
        <dbReference type="ARBA" id="ARBA00003761"/>
    </source>
</evidence>
<evidence type="ECO:0000256" key="7">
    <source>
        <dbReference type="ARBA" id="ARBA00023160"/>
    </source>
</evidence>
<name>A0ABQ5YBU9_9NEIS</name>
<dbReference type="InterPro" id="IPR050709">
    <property type="entry name" value="Biotin_Carboxyl_Carrier/Decarb"/>
</dbReference>
<dbReference type="InterPro" id="IPR000089">
    <property type="entry name" value="Biotin_lipoyl"/>
</dbReference>
<evidence type="ECO:0000256" key="9">
    <source>
        <dbReference type="RuleBase" id="RU364072"/>
    </source>
</evidence>
<evidence type="ECO:0000313" key="12">
    <source>
        <dbReference type="Proteomes" id="UP001156706"/>
    </source>
</evidence>
<protein>
    <recommendedName>
        <fullName evidence="3 9">Biotin carboxyl carrier protein of acetyl-CoA carboxylase</fullName>
    </recommendedName>
</protein>
<comment type="pathway">
    <text evidence="2 9">Lipid metabolism; fatty acid biosynthesis.</text>
</comment>
<dbReference type="SUPFAM" id="SSF51230">
    <property type="entry name" value="Single hybrid motif"/>
    <property type="match status" value="1"/>
</dbReference>
<keyword evidence="4 9" id="KW-0444">Lipid biosynthesis</keyword>
<evidence type="ECO:0000256" key="3">
    <source>
        <dbReference type="ARBA" id="ARBA00017562"/>
    </source>
</evidence>
<evidence type="ECO:0000313" key="11">
    <source>
        <dbReference type="EMBL" id="GLR11508.1"/>
    </source>
</evidence>
<dbReference type="Gene3D" id="2.40.50.100">
    <property type="match status" value="1"/>
</dbReference>
<keyword evidence="8 9" id="KW-0092">Biotin</keyword>
<dbReference type="RefSeq" id="WP_284194661.1">
    <property type="nucleotide sequence ID" value="NZ_BSOG01000001.1"/>
</dbReference>
<gene>
    <name evidence="11" type="primary">accB</name>
    <name evidence="11" type="ORF">GCM10007907_02980</name>
</gene>
<keyword evidence="6 9" id="KW-0443">Lipid metabolism</keyword>
<dbReference type="InterPro" id="IPR011053">
    <property type="entry name" value="Single_hybrid_motif"/>
</dbReference>
<feature type="domain" description="Lipoyl-binding" evidence="10">
    <location>
        <begin position="75"/>
        <end position="151"/>
    </location>
</feature>
<evidence type="ECO:0000259" key="10">
    <source>
        <dbReference type="PROSITE" id="PS50968"/>
    </source>
</evidence>
<dbReference type="InterPro" id="IPR001882">
    <property type="entry name" value="Biotin_BS"/>
</dbReference>
<dbReference type="PRINTS" id="PR01071">
    <property type="entry name" value="ACOABIOTINCC"/>
</dbReference>
<dbReference type="NCBIfam" id="TIGR00531">
    <property type="entry name" value="BCCP"/>
    <property type="match status" value="1"/>
</dbReference>
<proteinExistence type="predicted"/>
<evidence type="ECO:0000256" key="8">
    <source>
        <dbReference type="ARBA" id="ARBA00023267"/>
    </source>
</evidence>
<dbReference type="InterPro" id="IPR001249">
    <property type="entry name" value="AcCoA_biotinCC"/>
</dbReference>
<evidence type="ECO:0000256" key="2">
    <source>
        <dbReference type="ARBA" id="ARBA00005194"/>
    </source>
</evidence>
<dbReference type="PROSITE" id="PS50968">
    <property type="entry name" value="BIOTINYL_LIPOYL"/>
    <property type="match status" value="1"/>
</dbReference>
<dbReference type="EMBL" id="BSOG01000001">
    <property type="protein sequence ID" value="GLR11508.1"/>
    <property type="molecule type" value="Genomic_DNA"/>
</dbReference>
<dbReference type="CDD" id="cd06850">
    <property type="entry name" value="biotinyl_domain"/>
    <property type="match status" value="1"/>
</dbReference>
<evidence type="ECO:0000256" key="5">
    <source>
        <dbReference type="ARBA" id="ARBA00022832"/>
    </source>
</evidence>
<sequence length="151" mass="15989">MDLRKLKKLIDLVEESGIAEIEVTEGEEKVRITRVSQNAPVMYAQAPMQQYSMPSSAPTAPAAVEAPAASALPEGTPLKSPMVGTFYRASSPGAKAFVEVGQQVNVGDTLCIIEAMKLLNEIEAETAGVVKAILVDNGSPVEYGEPLFIIG</sequence>
<comment type="caution">
    <text evidence="11">The sequence shown here is derived from an EMBL/GenBank/DDBJ whole genome shotgun (WGS) entry which is preliminary data.</text>
</comment>
<evidence type="ECO:0000256" key="4">
    <source>
        <dbReference type="ARBA" id="ARBA00022516"/>
    </source>
</evidence>
<organism evidence="11 12">
    <name type="scientific">Chitinimonas prasina</name>
    <dbReference type="NCBI Taxonomy" id="1434937"/>
    <lineage>
        <taxon>Bacteria</taxon>
        <taxon>Pseudomonadati</taxon>
        <taxon>Pseudomonadota</taxon>
        <taxon>Betaproteobacteria</taxon>
        <taxon>Neisseriales</taxon>
        <taxon>Chitinibacteraceae</taxon>
        <taxon>Chitinimonas</taxon>
    </lineage>
</organism>
<dbReference type="PANTHER" id="PTHR45266">
    <property type="entry name" value="OXALOACETATE DECARBOXYLASE ALPHA CHAIN"/>
    <property type="match status" value="1"/>
</dbReference>
<dbReference type="PANTHER" id="PTHR45266:SF3">
    <property type="entry name" value="OXALOACETATE DECARBOXYLASE ALPHA CHAIN"/>
    <property type="match status" value="1"/>
</dbReference>